<comment type="caution">
    <text evidence="3">The sequence shown here is derived from an EMBL/GenBank/DDBJ whole genome shotgun (WGS) entry which is preliminary data.</text>
</comment>
<evidence type="ECO:0000256" key="1">
    <source>
        <dbReference type="SAM" id="SignalP"/>
    </source>
</evidence>
<sequence>MIKTKHIAFTYWLTSLILFCSISLNAQWAYDPSTNTKLVVNPNDPINISSVGDKKGGVFIIWQDSKSSNKSDVLFLHVNKDGETSFRSDGKSVSLSLQNKFEPQAILLNSGDLLILWKEKISENASEIFIQKVTSKGLRLWSDYGIQLTRLNKDIKEYSVNVDKNGNTNVIFITKEINSPTNSIHLIKFNSNGNVIKNPIELLSNSESKFSDCRIQSVSDKQFFINWLETKDSRATLLFGKFTLLNDSITVNKKTISKSNENVISYATTLIGNDLYINWYSQEKQKTIYHQLISSDGTLKWGNEGKLVTTKRGQNSNSQFTVMHKNIFVSWVNDYGNDKNIYAQLFDLNGNKLWKEASSAVIEFEGDQFGQKVISDNRGNFIVAWIDRRFSKQFGNVYAQKLNENGEMQWTKTGIDLGTYTNSEKSYLNLISDEQGGAIAIFKDKREKKSEIYGQKIYSTGTYAGQILGLKCENDGDSVKVFWYAANENDDVVYEVQRKDKSADSWVMISELKKGSSSSINYYEYKDYPNSDGLVSYRVIQKSKGNQQNSEVVTLEIIKETNDYVLFQNVPNPFSETTSISFILPKEEFVEIEIFDARLNLIGNITQKIFPPGKNTINFDAKRLSAGVYFYKMKAGDFVAVKKMVISK</sequence>
<reference evidence="3" key="1">
    <citation type="journal article" date="2020" name="mSystems">
        <title>Genome- and Community-Level Interaction Insights into Carbon Utilization and Element Cycling Functions of Hydrothermarchaeota in Hydrothermal Sediment.</title>
        <authorList>
            <person name="Zhou Z."/>
            <person name="Liu Y."/>
            <person name="Xu W."/>
            <person name="Pan J."/>
            <person name="Luo Z.H."/>
            <person name="Li M."/>
        </authorList>
    </citation>
    <scope>NUCLEOTIDE SEQUENCE [LARGE SCALE GENOMIC DNA]</scope>
    <source>
        <strain evidence="3">SpSt-479</strain>
    </source>
</reference>
<proteinExistence type="predicted"/>
<dbReference type="AlphaFoldDB" id="A0A7V2ZHG4"/>
<dbReference type="Gene3D" id="2.60.40.4070">
    <property type="match status" value="1"/>
</dbReference>
<feature type="chain" id="PRO_5031313520" evidence="1">
    <location>
        <begin position="27"/>
        <end position="648"/>
    </location>
</feature>
<feature type="domain" description="Secretion system C-terminal sorting" evidence="2">
    <location>
        <begin position="571"/>
        <end position="646"/>
    </location>
</feature>
<dbReference type="NCBIfam" id="TIGR04183">
    <property type="entry name" value="Por_Secre_tail"/>
    <property type="match status" value="1"/>
</dbReference>
<protein>
    <submittedName>
        <fullName evidence="3">T9SS type A sorting domain-containing protein</fullName>
    </submittedName>
</protein>
<accession>A0A7V2ZHG4</accession>
<organism evidence="3">
    <name type="scientific">Ignavibacterium album</name>
    <dbReference type="NCBI Taxonomy" id="591197"/>
    <lineage>
        <taxon>Bacteria</taxon>
        <taxon>Pseudomonadati</taxon>
        <taxon>Ignavibacteriota</taxon>
        <taxon>Ignavibacteria</taxon>
        <taxon>Ignavibacteriales</taxon>
        <taxon>Ignavibacteriaceae</taxon>
        <taxon>Ignavibacterium</taxon>
    </lineage>
</organism>
<dbReference type="Pfam" id="PF18962">
    <property type="entry name" value="Por_Secre_tail"/>
    <property type="match status" value="1"/>
</dbReference>
<evidence type="ECO:0000259" key="2">
    <source>
        <dbReference type="Pfam" id="PF18962"/>
    </source>
</evidence>
<feature type="signal peptide" evidence="1">
    <location>
        <begin position="1"/>
        <end position="26"/>
    </location>
</feature>
<evidence type="ECO:0000313" key="3">
    <source>
        <dbReference type="EMBL" id="HFI90037.1"/>
    </source>
</evidence>
<name>A0A7V2ZHG4_9BACT</name>
<keyword evidence="1" id="KW-0732">Signal</keyword>
<dbReference type="InterPro" id="IPR026444">
    <property type="entry name" value="Secre_tail"/>
</dbReference>
<dbReference type="EMBL" id="DSUJ01000002">
    <property type="protein sequence ID" value="HFI90037.1"/>
    <property type="molecule type" value="Genomic_DNA"/>
</dbReference>
<gene>
    <name evidence="3" type="ORF">ENS31_00745</name>
</gene>